<accession>Q17879</accession>
<organism evidence="3 4">
    <name type="scientific">Caenorhabditis elegans</name>
    <dbReference type="NCBI Taxonomy" id="6239"/>
    <lineage>
        <taxon>Eukaryota</taxon>
        <taxon>Metazoa</taxon>
        <taxon>Ecdysozoa</taxon>
        <taxon>Nematoda</taxon>
        <taxon>Chromadorea</taxon>
        <taxon>Rhabditida</taxon>
        <taxon>Rhabditina</taxon>
        <taxon>Rhabditomorpha</taxon>
        <taxon>Rhabditoidea</taxon>
        <taxon>Rhabditidae</taxon>
        <taxon>Peloderinae</taxon>
        <taxon>Caenorhabditis</taxon>
    </lineage>
</organism>
<gene>
    <name evidence="3 5" type="primary">rpl-42</name>
    <name evidence="5" type="ORF">C09H10.1</name>
    <name evidence="3" type="ORF">CELE_C09H10.1</name>
</gene>
<keyword evidence="4" id="KW-1185">Reference proteome</keyword>
<protein>
    <submittedName>
        <fullName evidence="3">NAM-associated domain-containing protein</fullName>
    </submittedName>
</protein>
<dbReference type="GeneID" id="191758"/>
<proteinExistence type="predicted"/>
<dbReference type="InParanoid" id="Q17879"/>
<dbReference type="STRING" id="6239.C09H10.1.1"/>
<dbReference type="KEGG" id="cel:CELE_C09H10.1"/>
<dbReference type="CTD" id="191758"/>
<dbReference type="Bgee" id="WBGene00004455">
    <property type="expression patterns" value="Expressed in larva and 1 other cell type or tissue"/>
</dbReference>
<evidence type="ECO:0000256" key="2">
    <source>
        <dbReference type="SAM" id="MobiDB-lite"/>
    </source>
</evidence>
<feature type="compositionally biased region" description="Basic and acidic residues" evidence="2">
    <location>
        <begin position="24"/>
        <end position="35"/>
    </location>
</feature>
<evidence type="ECO:0000313" key="5">
    <source>
        <dbReference type="WormBase" id="C09H10.1"/>
    </source>
</evidence>
<dbReference type="AlphaFoldDB" id="Q17879"/>
<feature type="coiled-coil region" evidence="1">
    <location>
        <begin position="86"/>
        <end position="132"/>
    </location>
</feature>
<dbReference type="EMBL" id="BX284602">
    <property type="protein sequence ID" value="CAA90433.3"/>
    <property type="molecule type" value="Genomic_DNA"/>
</dbReference>
<dbReference type="RefSeq" id="NP_496373.2">
    <property type="nucleotide sequence ID" value="NM_063972.5"/>
</dbReference>
<dbReference type="WormBase" id="C09H10.1">
    <property type="protein sequence ID" value="CE39131"/>
    <property type="gene ID" value="WBGene00004455"/>
    <property type="gene designation" value="rpl-42"/>
</dbReference>
<feature type="region of interest" description="Disordered" evidence="2">
    <location>
        <begin position="1"/>
        <end position="64"/>
    </location>
</feature>
<evidence type="ECO:0000313" key="3">
    <source>
        <dbReference type="EMBL" id="CAA90433.3"/>
    </source>
</evidence>
<feature type="compositionally biased region" description="Low complexity" evidence="2">
    <location>
        <begin position="39"/>
        <end position="55"/>
    </location>
</feature>
<dbReference type="Proteomes" id="UP000001940">
    <property type="component" value="Chromosome II"/>
</dbReference>
<keyword evidence="1" id="KW-0175">Coiled coil</keyword>
<dbReference type="UCSC" id="C09H10.1">
    <property type="organism name" value="c. elegans"/>
</dbReference>
<dbReference type="HOGENOM" id="CLU_1817508_0_0_1"/>
<sequence>MAPVLKGRKASIAGLKKGRATQARKREEARMRSVDEDATSQVTAAAANPAQAPSASISGNSVQNTVAQQVGASTSVVSAPMSKDDLKKAQEELDKLKWDNIQMEMEIEKFKKENLKKQLEVEKKKREMLDEQLVQLGPMDYL</sequence>
<dbReference type="PaxDb" id="6239-C09H10.1"/>
<evidence type="ECO:0000313" key="4">
    <source>
        <dbReference type="Proteomes" id="UP000001940"/>
    </source>
</evidence>
<name>Q17879_CAEEL</name>
<dbReference type="SMR" id="Q17879"/>
<dbReference type="PIR" id="T19158">
    <property type="entry name" value="T19158"/>
</dbReference>
<evidence type="ECO:0000256" key="1">
    <source>
        <dbReference type="SAM" id="Coils"/>
    </source>
</evidence>
<dbReference type="AGR" id="WB:WBGene00004455"/>
<reference evidence="3 4" key="1">
    <citation type="journal article" date="1998" name="Science">
        <title>Genome sequence of the nematode C. elegans: a platform for investigating biology.</title>
        <authorList>
            <consortium name="The C. elegans sequencing consortium"/>
            <person name="Sulson J.E."/>
            <person name="Waterston R."/>
        </authorList>
    </citation>
    <scope>NUCLEOTIDE SEQUENCE [LARGE SCALE GENOMIC DNA]</scope>
    <source>
        <strain evidence="3 4">Bristol N2</strain>
    </source>
</reference>